<reference evidence="6 7" key="1">
    <citation type="journal article" date="2013" name="ISME J.">
        <title>A metabolic model for members of the genus Tetrasphaera involved in enhanced biological phosphorus removal.</title>
        <authorList>
            <person name="Kristiansen R."/>
            <person name="Nguyen H.T.T."/>
            <person name="Saunders A.M."/>
            <person name="Nielsen J.L."/>
            <person name="Wimmer R."/>
            <person name="Le V.Q."/>
            <person name="McIlroy S.J."/>
            <person name="Petrovski S."/>
            <person name="Seviour R.J."/>
            <person name="Calteau A."/>
            <person name="Nielsen K.L."/>
            <person name="Nielsen P.H."/>
        </authorList>
    </citation>
    <scope>NUCLEOTIDE SEQUENCE [LARGE SCALE GENOMIC DNA]</scope>
    <source>
        <strain evidence="6 7">Lp2</strain>
    </source>
</reference>
<dbReference type="PANTHER" id="PTHR47151:SF2">
    <property type="entry name" value="AMINO ACID BINDING PROTEIN"/>
    <property type="match status" value="1"/>
</dbReference>
<feature type="region of interest" description="Disordered" evidence="3">
    <location>
        <begin position="129"/>
        <end position="181"/>
    </location>
</feature>
<keyword evidence="7" id="KW-1185">Reference proteome</keyword>
<keyword evidence="4" id="KW-0472">Membrane</keyword>
<name>N0E0Y9_9MICO</name>
<keyword evidence="2" id="KW-0732">Signal</keyword>
<dbReference type="InterPro" id="IPR028082">
    <property type="entry name" value="Peripla_BP_I"/>
</dbReference>
<dbReference type="Pfam" id="PF13458">
    <property type="entry name" value="Peripla_BP_6"/>
    <property type="match status" value="1"/>
</dbReference>
<feature type="domain" description="Leucine-binding protein" evidence="5">
    <location>
        <begin position="185"/>
        <end position="411"/>
    </location>
</feature>
<evidence type="ECO:0000313" key="7">
    <source>
        <dbReference type="Proteomes" id="UP000013167"/>
    </source>
</evidence>
<dbReference type="STRING" id="1193181.BN10_1590022"/>
<keyword evidence="4" id="KW-1133">Transmembrane helix</keyword>
<dbReference type="PANTHER" id="PTHR47151">
    <property type="entry name" value="LEU/ILE/VAL-BINDING ABC TRANSPORTER SUBUNIT"/>
    <property type="match status" value="1"/>
</dbReference>
<feature type="transmembrane region" description="Helical" evidence="4">
    <location>
        <begin position="98"/>
        <end position="120"/>
    </location>
</feature>
<dbReference type="Proteomes" id="UP000013167">
    <property type="component" value="Unassembled WGS sequence"/>
</dbReference>
<evidence type="ECO:0000313" key="6">
    <source>
        <dbReference type="EMBL" id="CCH69370.1"/>
    </source>
</evidence>
<proteinExistence type="inferred from homology"/>
<sequence length="532" mass="54039">MFCGWCGQSNDDDAELCVQCGLLLHSGILPMPESEPPAATLPRTHLPVFVEPIPESEPQTPTQQRSDLPVAESVLEVGVGSQIAAPTTTEGPPSRSKVWLASALATALIAVIGLAAWFVLGRGPADPRPKDAIPSAARPASPVASPAATASPCQVHPPSQVVAGTGQPLGPPAGTSGSSDAAGRTVTVGLIGPLTGDRSGLGQQVIQGAQAAIADANTNDIVPGVRFTLDAHDDQGNPSMGGQAASEVSATKAVGIIGPMNSDVAEQVLPLVGDLAVISPGSTAPGMTHGNDAAAPKRPWPGFFRVTTPDQVQGSILAQFVCAGLGISRVATLSETDWYGTTVVSTFAERFVALGGQVTTTLTLPKVTTDYSDAVARIKDSRAQAVVFGGLSPQGKQLRSALTAAGFTGPMVGGDEIFSGPFVEAARDGDVTITPAVSGRLLAGGRPPRLEGATAVQAYDATAALILAIRSAGPDASRAAVRDALQAVSFAGLTGPVSFDTFGDRAVVDATVHTFRGGTWDVSGFVREPSTT</sequence>
<dbReference type="SUPFAM" id="SSF53822">
    <property type="entry name" value="Periplasmic binding protein-like I"/>
    <property type="match status" value="1"/>
</dbReference>
<evidence type="ECO:0000256" key="1">
    <source>
        <dbReference type="ARBA" id="ARBA00010062"/>
    </source>
</evidence>
<evidence type="ECO:0000259" key="5">
    <source>
        <dbReference type="Pfam" id="PF13458"/>
    </source>
</evidence>
<dbReference type="HOGENOM" id="CLU_511830_0_0_11"/>
<evidence type="ECO:0000256" key="2">
    <source>
        <dbReference type="ARBA" id="ARBA00022729"/>
    </source>
</evidence>
<accession>N0E0Y9</accession>
<evidence type="ECO:0000256" key="4">
    <source>
        <dbReference type="SAM" id="Phobius"/>
    </source>
</evidence>
<evidence type="ECO:0000256" key="3">
    <source>
        <dbReference type="SAM" id="MobiDB-lite"/>
    </source>
</evidence>
<protein>
    <recommendedName>
        <fullName evidence="5">Leucine-binding protein domain-containing protein</fullName>
    </recommendedName>
</protein>
<dbReference type="CDD" id="cd06342">
    <property type="entry name" value="PBP1_ABC_LIVBP-like"/>
    <property type="match status" value="1"/>
</dbReference>
<dbReference type="EMBL" id="CAIZ01000067">
    <property type="protein sequence ID" value="CCH69370.1"/>
    <property type="molecule type" value="Genomic_DNA"/>
</dbReference>
<dbReference type="InterPro" id="IPR028081">
    <property type="entry name" value="Leu-bd"/>
</dbReference>
<keyword evidence="4" id="KW-0812">Transmembrane</keyword>
<dbReference type="eggNOG" id="COG0683">
    <property type="taxonomic scope" value="Bacteria"/>
</dbReference>
<comment type="similarity">
    <text evidence="1">Belongs to the leucine-binding protein family.</text>
</comment>
<dbReference type="AlphaFoldDB" id="N0E0Y9"/>
<comment type="caution">
    <text evidence="6">The sequence shown here is derived from an EMBL/GenBank/DDBJ whole genome shotgun (WGS) entry which is preliminary data.</text>
</comment>
<dbReference type="Gene3D" id="3.40.50.2300">
    <property type="match status" value="2"/>
</dbReference>
<gene>
    <name evidence="6" type="ORF">BN10_1590022</name>
</gene>
<feature type="compositionally biased region" description="Low complexity" evidence="3">
    <location>
        <begin position="132"/>
        <end position="152"/>
    </location>
</feature>
<organism evidence="6 7">
    <name type="scientific">Phycicoccus elongatus Lp2</name>
    <dbReference type="NCBI Taxonomy" id="1193181"/>
    <lineage>
        <taxon>Bacteria</taxon>
        <taxon>Bacillati</taxon>
        <taxon>Actinomycetota</taxon>
        <taxon>Actinomycetes</taxon>
        <taxon>Micrococcales</taxon>
        <taxon>Intrasporangiaceae</taxon>
        <taxon>Phycicoccus</taxon>
    </lineage>
</organism>